<feature type="region of interest" description="Disordered" evidence="1">
    <location>
        <begin position="1"/>
        <end position="22"/>
    </location>
</feature>
<dbReference type="RefSeq" id="WP_167478493.1">
    <property type="nucleotide sequence ID" value="NZ_CP046172.1"/>
</dbReference>
<dbReference type="AlphaFoldDB" id="A0A6G9YT63"/>
<evidence type="ECO:0000313" key="2">
    <source>
        <dbReference type="EMBL" id="QIS16402.1"/>
    </source>
</evidence>
<gene>
    <name evidence="2" type="ORF">F5544_42970</name>
</gene>
<feature type="compositionally biased region" description="Polar residues" evidence="1">
    <location>
        <begin position="1"/>
        <end position="14"/>
    </location>
</feature>
<name>A0A6G9YT63_9NOCA</name>
<reference evidence="2 3" key="1">
    <citation type="journal article" date="2019" name="ACS Chem. Biol.">
        <title>Identification and Mobilization of a Cryptic Antibiotic Biosynthesis Gene Locus from a Human-Pathogenic Nocardia Isolate.</title>
        <authorList>
            <person name="Herisse M."/>
            <person name="Ishida K."/>
            <person name="Porter J.L."/>
            <person name="Howden B."/>
            <person name="Hertweck C."/>
            <person name="Stinear T.P."/>
            <person name="Pidot S.J."/>
        </authorList>
    </citation>
    <scope>NUCLEOTIDE SEQUENCE [LARGE SCALE GENOMIC DNA]</scope>
    <source>
        <strain evidence="2 3">AUSMDU00012717</strain>
    </source>
</reference>
<dbReference type="EMBL" id="CP046172">
    <property type="protein sequence ID" value="QIS16402.1"/>
    <property type="molecule type" value="Genomic_DNA"/>
</dbReference>
<dbReference type="Proteomes" id="UP000503540">
    <property type="component" value="Chromosome"/>
</dbReference>
<proteinExistence type="predicted"/>
<sequence length="57" mass="5990">MAATESGSAATNSMLRGPGSFVLHDEPDTSEYVEGAYRMALGLLGGYAIEEEAHGDR</sequence>
<dbReference type="KEGG" id="nah:F5544_42970"/>
<accession>A0A6G9YT63</accession>
<keyword evidence="3" id="KW-1185">Reference proteome</keyword>
<organism evidence="2 3">
    <name type="scientific">Nocardia arthritidis</name>
    <dbReference type="NCBI Taxonomy" id="228602"/>
    <lineage>
        <taxon>Bacteria</taxon>
        <taxon>Bacillati</taxon>
        <taxon>Actinomycetota</taxon>
        <taxon>Actinomycetes</taxon>
        <taxon>Mycobacteriales</taxon>
        <taxon>Nocardiaceae</taxon>
        <taxon>Nocardia</taxon>
    </lineage>
</organism>
<evidence type="ECO:0000256" key="1">
    <source>
        <dbReference type="SAM" id="MobiDB-lite"/>
    </source>
</evidence>
<evidence type="ECO:0000313" key="3">
    <source>
        <dbReference type="Proteomes" id="UP000503540"/>
    </source>
</evidence>
<protein>
    <submittedName>
        <fullName evidence="2">Uncharacterized protein</fullName>
    </submittedName>
</protein>